<dbReference type="CDD" id="cd02440">
    <property type="entry name" value="AdoMet_MTases"/>
    <property type="match status" value="1"/>
</dbReference>
<keyword evidence="2 7" id="KW-0698">rRNA processing</keyword>
<gene>
    <name evidence="7 10" type="primary">rsmA</name>
    <name evidence="7" type="synonym">ksgA</name>
    <name evidence="10" type="ORF">C6V80_09500</name>
</gene>
<feature type="binding site" evidence="7 8">
    <location>
        <position position="57"/>
    </location>
    <ligand>
        <name>S-adenosyl-L-methionine</name>
        <dbReference type="ChEBI" id="CHEBI:59789"/>
    </ligand>
</feature>
<comment type="subcellular location">
    <subcellularLocation>
        <location evidence="7">Cytoplasm</location>
    </subcellularLocation>
</comment>
<dbReference type="PROSITE" id="PS01131">
    <property type="entry name" value="RRNA_A_DIMETH"/>
    <property type="match status" value="1"/>
</dbReference>
<evidence type="ECO:0000256" key="5">
    <source>
        <dbReference type="ARBA" id="ARBA00022691"/>
    </source>
</evidence>
<dbReference type="PROSITE" id="PS51689">
    <property type="entry name" value="SAM_RNA_A_N6_MT"/>
    <property type="match status" value="1"/>
</dbReference>
<dbReference type="EC" id="2.1.1.182" evidence="7"/>
<keyword evidence="5 7" id="KW-0949">S-adenosyl-L-methionine</keyword>
<dbReference type="InterPro" id="IPR020596">
    <property type="entry name" value="rRNA_Ade_Mease_Trfase_CS"/>
</dbReference>
<evidence type="ECO:0000256" key="6">
    <source>
        <dbReference type="ARBA" id="ARBA00022884"/>
    </source>
</evidence>
<sequence length="259" mass="29639">MIKAKKKFGQNFLKDKHYLEKISEAMPNTDNLVVEIGPGLGDLTEKLLEKRRVLAYEIDKDLCEILKEKFPNLNLKCGDVLEYWQKGSLAEEDYDLIANLPYYVATNIILRALRDPKCKNILVLIQKEVADKFSAKLGEKNYSSLAILASQVADVKKLFDIPPGAFVPAPKVTSSVIEFRKFKDSYDEEFAKFLKIAFANPRKTLKKNLSAVYKNFDPKEFGLADTIRPHQVDGSTFFRLFSALKERSEYGKRKKRDNS</sequence>
<keyword evidence="3 7" id="KW-0489">Methyltransferase</keyword>
<dbReference type="HAMAP" id="MF_00607">
    <property type="entry name" value="16SrRNA_methyltr_A"/>
    <property type="match status" value="1"/>
</dbReference>
<comment type="function">
    <text evidence="7">Specifically dimethylates two adjacent adenosines (A1518 and A1519) in the loop of a conserved hairpin near the 3'-end of 16S rRNA in the 30S particle. May play a critical role in biogenesis of 30S subunits.</text>
</comment>
<dbReference type="SMART" id="SM00650">
    <property type="entry name" value="rADc"/>
    <property type="match status" value="1"/>
</dbReference>
<feature type="binding site" evidence="7 8">
    <location>
        <position position="13"/>
    </location>
    <ligand>
        <name>S-adenosyl-L-methionine</name>
        <dbReference type="ChEBI" id="CHEBI:59789"/>
    </ligand>
</feature>
<dbReference type="InterPro" id="IPR020598">
    <property type="entry name" value="rRNA_Ade_methylase_Trfase_N"/>
</dbReference>
<feature type="binding site" evidence="7 8">
    <location>
        <position position="11"/>
    </location>
    <ligand>
        <name>S-adenosyl-L-methionine</name>
        <dbReference type="ChEBI" id="CHEBI:59789"/>
    </ligand>
</feature>
<dbReference type="InterPro" id="IPR023165">
    <property type="entry name" value="rRNA_Ade_diMease-like_C"/>
</dbReference>
<dbReference type="Proteomes" id="UP000298805">
    <property type="component" value="Chromosome"/>
</dbReference>
<reference evidence="10" key="1">
    <citation type="submission" date="2019-06" db="EMBL/GenBank/DDBJ databases">
        <title>A comparative analysis of the Nautiliaceae.</title>
        <authorList>
            <person name="Grosche A."/>
            <person name="Smedile F."/>
            <person name="Vetriani C."/>
        </authorList>
    </citation>
    <scope>NUCLEOTIDE SEQUENCE</scope>
    <source>
        <strain evidence="10">TB6</strain>
    </source>
</reference>
<evidence type="ECO:0000256" key="7">
    <source>
        <dbReference type="HAMAP-Rule" id="MF_00607"/>
    </source>
</evidence>
<comment type="similarity">
    <text evidence="7">Belongs to the class I-like SAM-binding methyltransferase superfamily. rRNA adenine N(6)-methyltransferase family. RsmA subfamily.</text>
</comment>
<dbReference type="Pfam" id="PF00398">
    <property type="entry name" value="RrnaAD"/>
    <property type="match status" value="1"/>
</dbReference>
<evidence type="ECO:0000313" key="10">
    <source>
        <dbReference type="EMBL" id="QCI29178.1"/>
    </source>
</evidence>
<dbReference type="EMBL" id="CP027432">
    <property type="protein sequence ID" value="QCI29178.1"/>
    <property type="molecule type" value="Genomic_DNA"/>
</dbReference>
<organism evidence="10 11">
    <name type="scientific">Caminibacter pacificus</name>
    <dbReference type="NCBI Taxonomy" id="1424653"/>
    <lineage>
        <taxon>Bacteria</taxon>
        <taxon>Pseudomonadati</taxon>
        <taxon>Campylobacterota</taxon>
        <taxon>Epsilonproteobacteria</taxon>
        <taxon>Nautiliales</taxon>
        <taxon>Nautiliaceae</taxon>
        <taxon>Caminibacter</taxon>
    </lineage>
</organism>
<dbReference type="GO" id="GO:0052908">
    <property type="term" value="F:16S rRNA (adenine(1518)-N(6)/adenine(1519)-N(6))-dimethyltransferase activity"/>
    <property type="evidence" value="ECO:0007669"/>
    <property type="project" value="UniProtKB-EC"/>
</dbReference>
<dbReference type="PANTHER" id="PTHR11727">
    <property type="entry name" value="DIMETHYLADENOSINE TRANSFERASE"/>
    <property type="match status" value="1"/>
</dbReference>
<dbReference type="InterPro" id="IPR001737">
    <property type="entry name" value="KsgA/Erm"/>
</dbReference>
<evidence type="ECO:0000259" key="9">
    <source>
        <dbReference type="SMART" id="SM00650"/>
    </source>
</evidence>
<feature type="domain" description="Ribosomal RNA adenine methylase transferase N-terminal" evidence="9">
    <location>
        <begin position="18"/>
        <end position="183"/>
    </location>
</feature>
<evidence type="ECO:0000256" key="2">
    <source>
        <dbReference type="ARBA" id="ARBA00022552"/>
    </source>
</evidence>
<keyword evidence="11" id="KW-1185">Reference proteome</keyword>
<feature type="binding site" evidence="7 8">
    <location>
        <position position="79"/>
    </location>
    <ligand>
        <name>S-adenosyl-L-methionine</name>
        <dbReference type="ChEBI" id="CHEBI:59789"/>
    </ligand>
</feature>
<keyword evidence="1 7" id="KW-0963">Cytoplasm</keyword>
<evidence type="ECO:0000256" key="3">
    <source>
        <dbReference type="ARBA" id="ARBA00022603"/>
    </source>
</evidence>
<dbReference type="PANTHER" id="PTHR11727:SF7">
    <property type="entry name" value="DIMETHYLADENOSINE TRANSFERASE-RELATED"/>
    <property type="match status" value="1"/>
</dbReference>
<keyword evidence="6 7" id="KW-0694">RNA-binding</keyword>
<name>A0ABX5TKQ7_9BACT</name>
<accession>A0ABX5TKQ7</accession>
<dbReference type="NCBIfam" id="TIGR00755">
    <property type="entry name" value="ksgA"/>
    <property type="match status" value="1"/>
</dbReference>
<comment type="catalytic activity">
    <reaction evidence="7">
        <text>adenosine(1518)/adenosine(1519) in 16S rRNA + 4 S-adenosyl-L-methionine = N(6)-dimethyladenosine(1518)/N(6)-dimethyladenosine(1519) in 16S rRNA + 4 S-adenosyl-L-homocysteine + 4 H(+)</text>
        <dbReference type="Rhea" id="RHEA:19609"/>
        <dbReference type="Rhea" id="RHEA-COMP:10232"/>
        <dbReference type="Rhea" id="RHEA-COMP:10233"/>
        <dbReference type="ChEBI" id="CHEBI:15378"/>
        <dbReference type="ChEBI" id="CHEBI:57856"/>
        <dbReference type="ChEBI" id="CHEBI:59789"/>
        <dbReference type="ChEBI" id="CHEBI:74411"/>
        <dbReference type="ChEBI" id="CHEBI:74493"/>
        <dbReference type="EC" id="2.1.1.182"/>
    </reaction>
</comment>
<proteinExistence type="inferred from homology"/>
<dbReference type="Gene3D" id="3.40.50.150">
    <property type="entry name" value="Vaccinia Virus protein VP39"/>
    <property type="match status" value="1"/>
</dbReference>
<dbReference type="InterPro" id="IPR011530">
    <property type="entry name" value="rRNA_adenine_dimethylase"/>
</dbReference>
<feature type="binding site" evidence="7 8">
    <location>
        <position position="37"/>
    </location>
    <ligand>
        <name>S-adenosyl-L-methionine</name>
        <dbReference type="ChEBI" id="CHEBI:59789"/>
    </ligand>
</feature>
<evidence type="ECO:0000256" key="8">
    <source>
        <dbReference type="PROSITE-ProRule" id="PRU01026"/>
    </source>
</evidence>
<feature type="binding site" evidence="7 8">
    <location>
        <position position="99"/>
    </location>
    <ligand>
        <name>S-adenosyl-L-methionine</name>
        <dbReference type="ChEBI" id="CHEBI:59789"/>
    </ligand>
</feature>
<dbReference type="InterPro" id="IPR029063">
    <property type="entry name" value="SAM-dependent_MTases_sf"/>
</dbReference>
<dbReference type="Gene3D" id="1.10.8.100">
    <property type="entry name" value="Ribosomal RNA adenine dimethylase-like, domain 2"/>
    <property type="match status" value="1"/>
</dbReference>
<protein>
    <recommendedName>
        <fullName evidence="7">Ribosomal RNA small subunit methyltransferase A</fullName>
        <ecNumber evidence="7">2.1.1.182</ecNumber>
    </recommendedName>
    <alternativeName>
        <fullName evidence="7">16S rRNA (adenine(1518)-N(6)/adenine(1519)-N(6))-dimethyltransferase</fullName>
    </alternativeName>
    <alternativeName>
        <fullName evidence="7">16S rRNA dimethyladenosine transferase</fullName>
    </alternativeName>
    <alternativeName>
        <fullName evidence="7">16S rRNA dimethylase</fullName>
    </alternativeName>
    <alternativeName>
        <fullName evidence="7">S-adenosylmethionine-6-N', N'-adenosyl(rRNA) dimethyltransferase</fullName>
    </alternativeName>
</protein>
<evidence type="ECO:0000313" key="11">
    <source>
        <dbReference type="Proteomes" id="UP000298805"/>
    </source>
</evidence>
<dbReference type="RefSeq" id="WP_123353114.1">
    <property type="nucleotide sequence ID" value="NZ_CP027432.2"/>
</dbReference>
<evidence type="ECO:0000256" key="1">
    <source>
        <dbReference type="ARBA" id="ARBA00022490"/>
    </source>
</evidence>
<evidence type="ECO:0000256" key="4">
    <source>
        <dbReference type="ARBA" id="ARBA00022679"/>
    </source>
</evidence>
<dbReference type="SUPFAM" id="SSF53335">
    <property type="entry name" value="S-adenosyl-L-methionine-dependent methyltransferases"/>
    <property type="match status" value="1"/>
</dbReference>
<keyword evidence="4 7" id="KW-0808">Transferase</keyword>